<feature type="compositionally biased region" description="Basic and acidic residues" evidence="2">
    <location>
        <begin position="216"/>
        <end position="226"/>
    </location>
</feature>
<feature type="region of interest" description="Disordered" evidence="2">
    <location>
        <begin position="215"/>
        <end position="258"/>
    </location>
</feature>
<protein>
    <submittedName>
        <fullName evidence="3">Uncharacterized protein</fullName>
    </submittedName>
</protein>
<evidence type="ECO:0000256" key="1">
    <source>
        <dbReference type="SAM" id="Coils"/>
    </source>
</evidence>
<gene>
    <name evidence="3" type="ORF">DYI37_13420</name>
</gene>
<sequence>MITVALTFAFGLLLALLAALLLAPLVWKRARSIARQEFEATIPANAREIQGTYDRLRAQTAFDAQRREIAAQERESRAAAERANAGRVTGENAELRAENKALSLQIGQLASEIEDLNEALSRRESEADAADSELRDIHQDMQLRNEEFEEVLARYEEVSDLADQQRVQLVTLETRNQELTDALRTLERRIERADEIIARLSGDETAAVGGTLLDTASHRQDGEPLRSLKTGSDGTAYPFAPGADEKARPGASGASSAPLPAASLATLTDGPSLEAISDPAALREEIAEIAALVIDMTARQEGRTSPIESILASAHESDERSLAGRVRALRKARETESGARSSVN</sequence>
<evidence type="ECO:0000313" key="4">
    <source>
        <dbReference type="Proteomes" id="UP000264310"/>
    </source>
</evidence>
<comment type="caution">
    <text evidence="3">The sequence shown here is derived from an EMBL/GenBank/DDBJ whole genome shotgun (WGS) entry which is preliminary data.</text>
</comment>
<organism evidence="3 4">
    <name type="scientific">Fulvimarina endophytica</name>
    <dbReference type="NCBI Taxonomy" id="2293836"/>
    <lineage>
        <taxon>Bacteria</taxon>
        <taxon>Pseudomonadati</taxon>
        <taxon>Pseudomonadota</taxon>
        <taxon>Alphaproteobacteria</taxon>
        <taxon>Hyphomicrobiales</taxon>
        <taxon>Aurantimonadaceae</taxon>
        <taxon>Fulvimarina</taxon>
    </lineage>
</organism>
<evidence type="ECO:0000313" key="3">
    <source>
        <dbReference type="EMBL" id="RFC62946.1"/>
    </source>
</evidence>
<reference evidence="3 4" key="1">
    <citation type="submission" date="2018-08" db="EMBL/GenBank/DDBJ databases">
        <title>Fulvimarina sp. 85, whole genome shotgun sequence.</title>
        <authorList>
            <person name="Tuo L."/>
        </authorList>
    </citation>
    <scope>NUCLEOTIDE SEQUENCE [LARGE SCALE GENOMIC DNA]</scope>
    <source>
        <strain evidence="3 4">85</strain>
    </source>
</reference>
<dbReference type="OrthoDB" id="7826912at2"/>
<feature type="coiled-coil region" evidence="1">
    <location>
        <begin position="62"/>
        <end position="203"/>
    </location>
</feature>
<proteinExistence type="predicted"/>
<feature type="region of interest" description="Disordered" evidence="2">
    <location>
        <begin position="302"/>
        <end position="323"/>
    </location>
</feature>
<keyword evidence="4" id="KW-1185">Reference proteome</keyword>
<dbReference type="EMBL" id="QURL01000005">
    <property type="protein sequence ID" value="RFC62946.1"/>
    <property type="molecule type" value="Genomic_DNA"/>
</dbReference>
<evidence type="ECO:0000256" key="2">
    <source>
        <dbReference type="SAM" id="MobiDB-lite"/>
    </source>
</evidence>
<feature type="compositionally biased region" description="Low complexity" evidence="2">
    <location>
        <begin position="249"/>
        <end position="258"/>
    </location>
</feature>
<keyword evidence="1" id="KW-0175">Coiled coil</keyword>
<accession>A0A371X151</accession>
<dbReference type="AlphaFoldDB" id="A0A371X151"/>
<name>A0A371X151_9HYPH</name>
<dbReference type="RefSeq" id="WP_116683763.1">
    <property type="nucleotide sequence ID" value="NZ_QURL01000005.1"/>
</dbReference>
<dbReference type="Proteomes" id="UP000264310">
    <property type="component" value="Unassembled WGS sequence"/>
</dbReference>